<dbReference type="InterPro" id="IPR004147">
    <property type="entry name" value="ABC1_dom"/>
</dbReference>
<comment type="caution">
    <text evidence="2">The sequence shown here is derived from an EMBL/GenBank/DDBJ whole genome shotgun (WGS) entry which is preliminary data.</text>
</comment>
<keyword evidence="3" id="KW-1185">Reference proteome</keyword>
<dbReference type="PANTHER" id="PTHR43173:SF28">
    <property type="entry name" value="AARF DOMAIN CONTAINING KINASE 5"/>
    <property type="match status" value="1"/>
</dbReference>
<evidence type="ECO:0000259" key="1">
    <source>
        <dbReference type="Pfam" id="PF03109"/>
    </source>
</evidence>
<name>A0A643C8L6_BALPH</name>
<feature type="non-terminal residue" evidence="2">
    <location>
        <position position="1"/>
    </location>
</feature>
<dbReference type="Pfam" id="PF03109">
    <property type="entry name" value="ABC1"/>
    <property type="match status" value="1"/>
</dbReference>
<dbReference type="PANTHER" id="PTHR43173">
    <property type="entry name" value="ABC1 FAMILY PROTEIN"/>
    <property type="match status" value="1"/>
</dbReference>
<protein>
    <recommendedName>
        <fullName evidence="1">ABC1 atypical kinase-like domain-containing protein</fullName>
    </recommendedName>
</protein>
<dbReference type="EMBL" id="SGJD01002171">
    <property type="protein sequence ID" value="KAB0396464.1"/>
    <property type="molecule type" value="Genomic_DNA"/>
</dbReference>
<feature type="domain" description="ABC1 atypical kinase-like" evidence="1">
    <location>
        <begin position="183"/>
        <end position="227"/>
    </location>
</feature>
<organism evidence="2 3">
    <name type="scientific">Balaenoptera physalus</name>
    <name type="common">Fin whale</name>
    <name type="synonym">Balaena physalus</name>
    <dbReference type="NCBI Taxonomy" id="9770"/>
    <lineage>
        <taxon>Eukaryota</taxon>
        <taxon>Metazoa</taxon>
        <taxon>Chordata</taxon>
        <taxon>Craniata</taxon>
        <taxon>Vertebrata</taxon>
        <taxon>Euteleostomi</taxon>
        <taxon>Mammalia</taxon>
        <taxon>Eutheria</taxon>
        <taxon>Laurasiatheria</taxon>
        <taxon>Artiodactyla</taxon>
        <taxon>Whippomorpha</taxon>
        <taxon>Cetacea</taxon>
        <taxon>Mysticeti</taxon>
        <taxon>Balaenopteridae</taxon>
        <taxon>Balaenoptera</taxon>
    </lineage>
</organism>
<sequence>LALNPAESLPPRVRHARAQEAPARFSDVSGGVGSPCLCKAGGRVPAANPVPPAHFAAPALPLPLGPAAGQAEALAIPHCLLQEKPRGTACKVALWKKALSATVLGVPLLFGARYLTAEPQERRRMRLMVDGVGRFSRSLRVGLQISLDYWWCTNVVLRGVMSACHQRAADALVAGAISNGGLYDLKGTLAQELDFENEGRNAERCARELQHFRYVVVPRVHWDVSSKIAEKLIKAFAEQIFYTGFVHSDPHPGNDYFLFSEVLMQRPVRLRQLAVRGWSRLAGATCQNVYGASLLRHIRVIWESLKFEVALR</sequence>
<proteinExistence type="predicted"/>
<gene>
    <name evidence="2" type="ORF">E2I00_012108</name>
</gene>
<evidence type="ECO:0000313" key="3">
    <source>
        <dbReference type="Proteomes" id="UP000437017"/>
    </source>
</evidence>
<dbReference type="OrthoDB" id="427480at2759"/>
<dbReference type="AlphaFoldDB" id="A0A643C8L6"/>
<dbReference type="Proteomes" id="UP000437017">
    <property type="component" value="Unassembled WGS sequence"/>
</dbReference>
<accession>A0A643C8L6</accession>
<evidence type="ECO:0000313" key="2">
    <source>
        <dbReference type="EMBL" id="KAB0396464.1"/>
    </source>
</evidence>
<reference evidence="2 3" key="1">
    <citation type="journal article" date="2019" name="PLoS ONE">
        <title>Genomic analyses reveal an absence of contemporary introgressive admixture between fin whales and blue whales, despite known hybrids.</title>
        <authorList>
            <person name="Westbury M.V."/>
            <person name="Petersen B."/>
            <person name="Lorenzen E.D."/>
        </authorList>
    </citation>
    <scope>NUCLEOTIDE SEQUENCE [LARGE SCALE GENOMIC DNA]</scope>
    <source>
        <strain evidence="2">FinWhale-01</strain>
    </source>
</reference>
<dbReference type="InterPro" id="IPR051130">
    <property type="entry name" value="Mito_struct-func_regulator"/>
</dbReference>